<sequence length="253" mass="29179">MPEPDWSKACIVGDGCARASISADPNYVQKFHLLSQYSDDTDSLTSSKCKDPFELPVLSPDSPVNQGYQVIVSRWVHEELETMYMIKHDPIHHERRYTVWFGINLDRFGPIDTPSKFFQVLEKSLLSGHVLLLDTVPSSKPPGRRELWIPMYGYFGNWYGPEGKKWAVLAAKRRTRLLKKLWERGDVRLVNEKPAEEYCPVFLSELSLTVGTGQKFSPYEERDWGVIFPELRNKELQLLHPEKEEKDGHCVLA</sequence>
<evidence type="ECO:0000313" key="1">
    <source>
        <dbReference type="EMBL" id="KZN85196.1"/>
    </source>
</evidence>
<organism evidence="1">
    <name type="scientific">Penicillium chrysogenum</name>
    <name type="common">Penicillium notatum</name>
    <dbReference type="NCBI Taxonomy" id="5076"/>
    <lineage>
        <taxon>Eukaryota</taxon>
        <taxon>Fungi</taxon>
        <taxon>Dikarya</taxon>
        <taxon>Ascomycota</taxon>
        <taxon>Pezizomycotina</taxon>
        <taxon>Eurotiomycetes</taxon>
        <taxon>Eurotiomycetidae</taxon>
        <taxon>Eurotiales</taxon>
        <taxon>Aspergillaceae</taxon>
        <taxon>Penicillium</taxon>
        <taxon>Penicillium chrysogenum species complex</taxon>
    </lineage>
</organism>
<gene>
    <name evidence="1" type="ORF">EN45_093680</name>
</gene>
<reference evidence="1" key="1">
    <citation type="journal article" date="2014" name="Genome Announc.">
        <title>Complete sequencing and chromosome-scale genome assembly of the industrial progenitor strain P2niaD18 from the penicillin producer Penicillium chrysogenum.</title>
        <authorList>
            <person name="Specht T."/>
            <person name="Dahlmann T.A."/>
            <person name="Zadra I."/>
            <person name="Kurnsteiner H."/>
            <person name="Kuck U."/>
        </authorList>
    </citation>
    <scope>NUCLEOTIDE SEQUENCE [LARGE SCALE GENOMIC DNA]</scope>
    <source>
        <strain evidence="1">P2niaD18</strain>
    </source>
</reference>
<dbReference type="PhylomeDB" id="A0A167QUK1"/>
<accession>A0A167QUK1</accession>
<dbReference type="Proteomes" id="UP000076449">
    <property type="component" value="Chromosome III"/>
</dbReference>
<dbReference type="EMBL" id="CM002800">
    <property type="protein sequence ID" value="KZN85196.1"/>
    <property type="molecule type" value="Genomic_DNA"/>
</dbReference>
<dbReference type="AlphaFoldDB" id="A0A167QUK1"/>
<proteinExistence type="predicted"/>
<protein>
    <submittedName>
        <fullName evidence="1">Uncharacterized protein</fullName>
    </submittedName>
</protein>
<name>A0A167QUK1_PENCH</name>